<dbReference type="AlphaFoldDB" id="A0A941EC99"/>
<sequence>MVESPCLYVVACGARPAGDVLRAVELGQAAGFTVAVVPTPMALRFIADVPAVEKATGLPVRSYYKRPQDPDVLPLPDAFLVSPLTFNSLNKWAQGNSDTLAMGLLNEAIGLGVQIAAVPWVNAQLAKHPAAEESLKRLRMAGVEFTAGFGHPSTRIPGPDGSVGQPRYPWDEIEIALARMASQLG</sequence>
<feature type="domain" description="Flavoprotein" evidence="1">
    <location>
        <begin position="9"/>
        <end position="143"/>
    </location>
</feature>
<dbReference type="InterPro" id="IPR036551">
    <property type="entry name" value="Flavin_trans-like"/>
</dbReference>
<evidence type="ECO:0000313" key="2">
    <source>
        <dbReference type="EMBL" id="MBR7827808.1"/>
    </source>
</evidence>
<organism evidence="2 3">
    <name type="scientific">Actinospica acidithermotolerans</name>
    <dbReference type="NCBI Taxonomy" id="2828514"/>
    <lineage>
        <taxon>Bacteria</taxon>
        <taxon>Bacillati</taxon>
        <taxon>Actinomycetota</taxon>
        <taxon>Actinomycetes</taxon>
        <taxon>Catenulisporales</taxon>
        <taxon>Actinospicaceae</taxon>
        <taxon>Actinospica</taxon>
    </lineage>
</organism>
<protein>
    <submittedName>
        <fullName evidence="2">Flavoprotein</fullName>
    </submittedName>
</protein>
<proteinExistence type="predicted"/>
<dbReference type="SUPFAM" id="SSF52507">
    <property type="entry name" value="Homo-oligomeric flavin-containing Cys decarboxylases, HFCD"/>
    <property type="match status" value="1"/>
</dbReference>
<evidence type="ECO:0000313" key="3">
    <source>
        <dbReference type="Proteomes" id="UP000676325"/>
    </source>
</evidence>
<evidence type="ECO:0000259" key="1">
    <source>
        <dbReference type="Pfam" id="PF02441"/>
    </source>
</evidence>
<dbReference type="GO" id="GO:0003824">
    <property type="term" value="F:catalytic activity"/>
    <property type="evidence" value="ECO:0007669"/>
    <property type="project" value="InterPro"/>
</dbReference>
<accession>A0A941EC99</accession>
<keyword evidence="3" id="KW-1185">Reference proteome</keyword>
<dbReference type="Pfam" id="PF02441">
    <property type="entry name" value="Flavoprotein"/>
    <property type="match status" value="1"/>
</dbReference>
<comment type="caution">
    <text evidence="2">The sequence shown here is derived from an EMBL/GenBank/DDBJ whole genome shotgun (WGS) entry which is preliminary data.</text>
</comment>
<dbReference type="InterPro" id="IPR003382">
    <property type="entry name" value="Flavoprotein"/>
</dbReference>
<gene>
    <name evidence="2" type="ORF">KDK95_15925</name>
</gene>
<reference evidence="2" key="1">
    <citation type="submission" date="2021-04" db="EMBL/GenBank/DDBJ databases">
        <title>Genome based classification of Actinospica acidithermotolerans sp. nov., an actinobacterium isolated from an Indonesian hot spring.</title>
        <authorList>
            <person name="Kusuma A.B."/>
            <person name="Putra K.E."/>
            <person name="Nafisah S."/>
            <person name="Loh J."/>
            <person name="Nouioui I."/>
            <person name="Goodfellow M."/>
        </authorList>
    </citation>
    <scope>NUCLEOTIDE SEQUENCE</scope>
    <source>
        <strain evidence="2">MGRD01-02</strain>
    </source>
</reference>
<dbReference type="EMBL" id="JAGSOH010000042">
    <property type="protein sequence ID" value="MBR7827808.1"/>
    <property type="molecule type" value="Genomic_DNA"/>
</dbReference>
<dbReference type="Proteomes" id="UP000676325">
    <property type="component" value="Unassembled WGS sequence"/>
</dbReference>
<name>A0A941EC99_9ACTN</name>
<dbReference type="Gene3D" id="3.40.50.1950">
    <property type="entry name" value="Flavin prenyltransferase-like"/>
    <property type="match status" value="1"/>
</dbReference>